<sequence length="623" mass="67205">MSWPPGASLCVGPAGGACAAAAAAGAPAERSCSFARWCTPEGLAVDACLRWHSGLPKSLPADREEPLCTLRLCVHASPPEHLDAQLRAHHLRPPLEAWTEPQLRRLVVAMMGEPAAAGDRHSADRVQLQREPGRLAIDVLFGPPGGESPRAEQRLSDMLGRLEGSVLEAFCAGLSRGVSRGQGEQVQGTCLCPRGPGPLTPGRCKPGLGEFELQGAEGRAEVVEHDIWDSFGPGFCRSRDRCACAPRSPKDCAVTARGGAGSWSHEGARCRVAGADVAREAGGCGELCARDPTCHFAYADWDGCLLYRACDLSRAPDRQGANLSWQTERCTCAELPSGSDCAASVAGQPGHAPGTCRLGDLHALEDCRESCVADLTCRFAYFERGGCHMYRSCISSRVPANAGTNMRRVPDLGAAQVERHDIFLTTGHGFCEPGRLCTCAESAEVCAESLRAHPHGVPPGTCLRAGVRALEDCQQMCAADPSCWFAYFEQGGCHLYESCEKSRVPMHDGVNLRRLPPAEAGEVRHGGVPRRVRVLRLLWVHLGLVRGGGVKMVPYVQTWLWPSVTLAGFSSLCFGVYIGKITNSHEWKEIFLDYCHHKRTQYSPNPLDKIARMCMNILKIAPK</sequence>
<keyword evidence="2" id="KW-1185">Reference proteome</keyword>
<gene>
    <name evidence="1" type="ORF">PCOR1329_LOCUS72129</name>
</gene>
<evidence type="ECO:0000313" key="2">
    <source>
        <dbReference type="Proteomes" id="UP001189429"/>
    </source>
</evidence>
<accession>A0ABN9X3L7</accession>
<evidence type="ECO:0000313" key="1">
    <source>
        <dbReference type="EMBL" id="CAK0892473.1"/>
    </source>
</evidence>
<organism evidence="1 2">
    <name type="scientific">Prorocentrum cordatum</name>
    <dbReference type="NCBI Taxonomy" id="2364126"/>
    <lineage>
        <taxon>Eukaryota</taxon>
        <taxon>Sar</taxon>
        <taxon>Alveolata</taxon>
        <taxon>Dinophyceae</taxon>
        <taxon>Prorocentrales</taxon>
        <taxon>Prorocentraceae</taxon>
        <taxon>Prorocentrum</taxon>
    </lineage>
</organism>
<protein>
    <recommendedName>
        <fullName evidence="3">Apple domain-containing protein</fullName>
    </recommendedName>
</protein>
<dbReference type="Proteomes" id="UP001189429">
    <property type="component" value="Unassembled WGS sequence"/>
</dbReference>
<proteinExistence type="predicted"/>
<evidence type="ECO:0008006" key="3">
    <source>
        <dbReference type="Google" id="ProtNLM"/>
    </source>
</evidence>
<reference evidence="1" key="1">
    <citation type="submission" date="2023-10" db="EMBL/GenBank/DDBJ databases">
        <authorList>
            <person name="Chen Y."/>
            <person name="Shah S."/>
            <person name="Dougan E. K."/>
            <person name="Thang M."/>
            <person name="Chan C."/>
        </authorList>
    </citation>
    <scope>NUCLEOTIDE SEQUENCE [LARGE SCALE GENOMIC DNA]</scope>
</reference>
<dbReference type="EMBL" id="CAUYUJ010019616">
    <property type="protein sequence ID" value="CAK0892473.1"/>
    <property type="molecule type" value="Genomic_DNA"/>
</dbReference>
<name>A0ABN9X3L7_9DINO</name>
<comment type="caution">
    <text evidence="1">The sequence shown here is derived from an EMBL/GenBank/DDBJ whole genome shotgun (WGS) entry which is preliminary data.</text>
</comment>